<evidence type="ECO:0000313" key="1">
    <source>
        <dbReference type="EMBL" id="CAI8013995.1"/>
    </source>
</evidence>
<name>A0AA35RLZ5_GEOBA</name>
<evidence type="ECO:0000313" key="2">
    <source>
        <dbReference type="Proteomes" id="UP001174909"/>
    </source>
</evidence>
<gene>
    <name evidence="1" type="ORF">GBAR_LOCUS8802</name>
</gene>
<comment type="caution">
    <text evidence="1">The sequence shown here is derived from an EMBL/GenBank/DDBJ whole genome shotgun (WGS) entry which is preliminary data.</text>
</comment>
<dbReference type="EMBL" id="CASHTH010001321">
    <property type="protein sequence ID" value="CAI8013995.1"/>
    <property type="molecule type" value="Genomic_DNA"/>
</dbReference>
<protein>
    <submittedName>
        <fullName evidence="1">Uncharacterized protein</fullName>
    </submittedName>
</protein>
<proteinExistence type="predicted"/>
<sequence>MGYYHSQHSITHNNSLPCPLQVLQRVTLLSSTSLPLGVMWSSVAISKDTLLPSLLSVPAPSTRLPAATSRE</sequence>
<accession>A0AA35RLZ5</accession>
<dbReference type="AlphaFoldDB" id="A0AA35RLZ5"/>
<organism evidence="1 2">
    <name type="scientific">Geodia barretti</name>
    <name type="common">Barrett's horny sponge</name>
    <dbReference type="NCBI Taxonomy" id="519541"/>
    <lineage>
        <taxon>Eukaryota</taxon>
        <taxon>Metazoa</taxon>
        <taxon>Porifera</taxon>
        <taxon>Demospongiae</taxon>
        <taxon>Heteroscleromorpha</taxon>
        <taxon>Tetractinellida</taxon>
        <taxon>Astrophorina</taxon>
        <taxon>Geodiidae</taxon>
        <taxon>Geodia</taxon>
    </lineage>
</organism>
<dbReference type="Proteomes" id="UP001174909">
    <property type="component" value="Unassembled WGS sequence"/>
</dbReference>
<keyword evidence="2" id="KW-1185">Reference proteome</keyword>
<reference evidence="1" key="1">
    <citation type="submission" date="2023-03" db="EMBL/GenBank/DDBJ databases">
        <authorList>
            <person name="Steffen K."/>
            <person name="Cardenas P."/>
        </authorList>
    </citation>
    <scope>NUCLEOTIDE SEQUENCE</scope>
</reference>